<gene>
    <name evidence="1" type="ORF">BECKLPF1236B_GA0070989_102014</name>
</gene>
<sequence>MVVNRQRMRKNMESYAVELCSEKPMFKIGEKIGKSQAYKLISIIFETAANTGKEPFELLLGSPEISRNFNRQELMEVLDPFDNTGYSEYLAQKILNSETT</sequence>
<proteinExistence type="predicted"/>
<keyword evidence="1" id="KW-0456">Lyase</keyword>
<organism evidence="1">
    <name type="scientific">Candidatus Kentrum sp. LPFa</name>
    <dbReference type="NCBI Taxonomy" id="2126335"/>
    <lineage>
        <taxon>Bacteria</taxon>
        <taxon>Pseudomonadati</taxon>
        <taxon>Pseudomonadota</taxon>
        <taxon>Gammaproteobacteria</taxon>
        <taxon>Candidatus Kentrum</taxon>
    </lineage>
</organism>
<dbReference type="EMBL" id="CAADFK010000020">
    <property type="protein sequence ID" value="VFK11150.1"/>
    <property type="molecule type" value="Genomic_DNA"/>
</dbReference>
<dbReference type="Gene3D" id="1.10.40.30">
    <property type="entry name" value="Fumarase/aspartase (C-terminal domain)"/>
    <property type="match status" value="1"/>
</dbReference>
<dbReference type="SUPFAM" id="SSF48557">
    <property type="entry name" value="L-aspartase-like"/>
    <property type="match status" value="1"/>
</dbReference>
<name>A0A450W274_9GAMM</name>
<dbReference type="AlphaFoldDB" id="A0A450W274"/>
<evidence type="ECO:0000313" key="1">
    <source>
        <dbReference type="EMBL" id="VFK11150.1"/>
    </source>
</evidence>
<dbReference type="GO" id="GO:0016829">
    <property type="term" value="F:lyase activity"/>
    <property type="evidence" value="ECO:0007669"/>
    <property type="project" value="UniProtKB-KW"/>
</dbReference>
<dbReference type="InterPro" id="IPR008948">
    <property type="entry name" value="L-Aspartase-like"/>
</dbReference>
<accession>A0A450W274</accession>
<protein>
    <submittedName>
        <fullName evidence="1">Adenylosuccinate lyase C-terminus</fullName>
    </submittedName>
</protein>
<reference evidence="1" key="1">
    <citation type="submission" date="2019-02" db="EMBL/GenBank/DDBJ databases">
        <authorList>
            <person name="Gruber-Vodicka R. H."/>
            <person name="Seah K. B. B."/>
        </authorList>
    </citation>
    <scope>NUCLEOTIDE SEQUENCE</scope>
    <source>
        <strain evidence="1">BECK_S313</strain>
    </source>
</reference>